<evidence type="ECO:0000259" key="3">
    <source>
        <dbReference type="Pfam" id="PF23010"/>
    </source>
</evidence>
<gene>
    <name evidence="4" type="ORF">PoB_001887400</name>
</gene>
<organism evidence="4 5">
    <name type="scientific">Plakobranchus ocellatus</name>
    <dbReference type="NCBI Taxonomy" id="259542"/>
    <lineage>
        <taxon>Eukaryota</taxon>
        <taxon>Metazoa</taxon>
        <taxon>Spiralia</taxon>
        <taxon>Lophotrochozoa</taxon>
        <taxon>Mollusca</taxon>
        <taxon>Gastropoda</taxon>
        <taxon>Heterobranchia</taxon>
        <taxon>Euthyneura</taxon>
        <taxon>Panpulmonata</taxon>
        <taxon>Sacoglossa</taxon>
        <taxon>Placobranchoidea</taxon>
        <taxon>Plakobranchidae</taxon>
        <taxon>Plakobranchus</taxon>
    </lineage>
</organism>
<dbReference type="AlphaFoldDB" id="A0AAV3ZAK4"/>
<evidence type="ECO:0000313" key="5">
    <source>
        <dbReference type="Proteomes" id="UP000735302"/>
    </source>
</evidence>
<evidence type="ECO:0000256" key="2">
    <source>
        <dbReference type="SAM" id="MobiDB-lite"/>
    </source>
</evidence>
<proteinExistence type="predicted"/>
<name>A0AAV3ZAK4_9GAST</name>
<feature type="region of interest" description="Disordered" evidence="2">
    <location>
        <begin position="100"/>
        <end position="128"/>
    </location>
</feature>
<dbReference type="EMBL" id="BLXT01002238">
    <property type="protein sequence ID" value="GFN92368.1"/>
    <property type="molecule type" value="Genomic_DNA"/>
</dbReference>
<dbReference type="GO" id="GO:0046872">
    <property type="term" value="F:metal ion binding"/>
    <property type="evidence" value="ECO:0007669"/>
    <property type="project" value="UniProtKB-KW"/>
</dbReference>
<feature type="non-terminal residue" evidence="4">
    <location>
        <position position="284"/>
    </location>
</feature>
<protein>
    <submittedName>
        <fullName evidence="4">PH domain leucine-rich repeat-containing protein phosphatase 1</fullName>
    </submittedName>
</protein>
<keyword evidence="1" id="KW-0479">Metal-binding</keyword>
<keyword evidence="5" id="KW-1185">Reference proteome</keyword>
<dbReference type="InterPro" id="IPR055071">
    <property type="entry name" value="RA_PHLPP-like"/>
</dbReference>
<feature type="domain" description="PHLPP-like RA" evidence="3">
    <location>
        <begin position="149"/>
        <end position="238"/>
    </location>
</feature>
<comment type="caution">
    <text evidence="4">The sequence shown here is derived from an EMBL/GenBank/DDBJ whole genome shotgun (WGS) entry which is preliminary data.</text>
</comment>
<feature type="region of interest" description="Disordered" evidence="2">
    <location>
        <begin position="1"/>
        <end position="49"/>
    </location>
</feature>
<dbReference type="CDD" id="cd17213">
    <property type="entry name" value="RA_PHLPP"/>
    <property type="match status" value="1"/>
</dbReference>
<feature type="compositionally biased region" description="Basic and acidic residues" evidence="2">
    <location>
        <begin position="7"/>
        <end position="17"/>
    </location>
</feature>
<accession>A0AAV3ZAK4</accession>
<sequence length="284" mass="31795">MSGHADALPDGRGRSRSDGSTTLKGRDDLAQGGKDQNKTESGSGSGYSGHRYHGSKAWWSVGEFLHQGITHQSVGLSLGHSEEETWDLSDSLADLYQAVTQRQRKSAERGATRKSHNRSDSSGAIGRSEMDMRQDIRRWLDEDTSNGYIRVFASDLDTNSRLFPCTLSTSAQKICLQMGIPGNSLHVQLSGDVIRRMEPFDCPLAIQNEYLAGLGYSNIRYIQEEGPSEDLAYLVRFYAGKPLSDFTYSRNQLSTYAYIRKGKLLHQWTRRLCVISGTRLLIYR</sequence>
<dbReference type="Proteomes" id="UP000735302">
    <property type="component" value="Unassembled WGS sequence"/>
</dbReference>
<evidence type="ECO:0000313" key="4">
    <source>
        <dbReference type="EMBL" id="GFN92368.1"/>
    </source>
</evidence>
<dbReference type="Pfam" id="PF23010">
    <property type="entry name" value="RA_3"/>
    <property type="match status" value="1"/>
</dbReference>
<evidence type="ECO:0000256" key="1">
    <source>
        <dbReference type="ARBA" id="ARBA00022723"/>
    </source>
</evidence>
<reference evidence="4 5" key="1">
    <citation type="journal article" date="2021" name="Elife">
        <title>Chloroplast acquisition without the gene transfer in kleptoplastic sea slugs, Plakobranchus ocellatus.</title>
        <authorList>
            <person name="Maeda T."/>
            <person name="Takahashi S."/>
            <person name="Yoshida T."/>
            <person name="Shimamura S."/>
            <person name="Takaki Y."/>
            <person name="Nagai Y."/>
            <person name="Toyoda A."/>
            <person name="Suzuki Y."/>
            <person name="Arimoto A."/>
            <person name="Ishii H."/>
            <person name="Satoh N."/>
            <person name="Nishiyama T."/>
            <person name="Hasebe M."/>
            <person name="Maruyama T."/>
            <person name="Minagawa J."/>
            <person name="Obokata J."/>
            <person name="Shigenobu S."/>
        </authorList>
    </citation>
    <scope>NUCLEOTIDE SEQUENCE [LARGE SCALE GENOMIC DNA]</scope>
</reference>